<proteinExistence type="predicted"/>
<sequence>MSFDKTWKNKNPYLIRNILSASFKVVNVNPLKAPSGISVILFLDKSNSFRLLNLLRGNDGTSLSSFNSKFKLLSVLSSPWNAFSVTALSPTLDSCIPLTSNPLKDPSSSVGMVPLITANKSRGGFDCRASTNLERFTELHWTVSLKLPPVPQTHWTCRSLYCGGQSQDPWQGDDVKQRPA</sequence>
<protein>
    <submittedName>
        <fullName evidence="1">Uncharacterized protein</fullName>
    </submittedName>
</protein>
<dbReference type="AlphaFoldDB" id="A0AAV4M5E9"/>
<gene>
    <name evidence="1" type="ORF">CEXT_214911</name>
</gene>
<comment type="caution">
    <text evidence="1">The sequence shown here is derived from an EMBL/GenBank/DDBJ whole genome shotgun (WGS) entry which is preliminary data.</text>
</comment>
<name>A0AAV4M5E9_CAEEX</name>
<accession>A0AAV4M5E9</accession>
<dbReference type="EMBL" id="BPLR01019374">
    <property type="protein sequence ID" value="GIX67085.1"/>
    <property type="molecule type" value="Genomic_DNA"/>
</dbReference>
<reference evidence="1 2" key="1">
    <citation type="submission" date="2021-06" db="EMBL/GenBank/DDBJ databases">
        <title>Caerostris extrusa draft genome.</title>
        <authorList>
            <person name="Kono N."/>
            <person name="Arakawa K."/>
        </authorList>
    </citation>
    <scope>NUCLEOTIDE SEQUENCE [LARGE SCALE GENOMIC DNA]</scope>
</reference>
<dbReference type="Proteomes" id="UP001054945">
    <property type="component" value="Unassembled WGS sequence"/>
</dbReference>
<organism evidence="1 2">
    <name type="scientific">Caerostris extrusa</name>
    <name type="common">Bark spider</name>
    <name type="synonym">Caerostris bankana</name>
    <dbReference type="NCBI Taxonomy" id="172846"/>
    <lineage>
        <taxon>Eukaryota</taxon>
        <taxon>Metazoa</taxon>
        <taxon>Ecdysozoa</taxon>
        <taxon>Arthropoda</taxon>
        <taxon>Chelicerata</taxon>
        <taxon>Arachnida</taxon>
        <taxon>Araneae</taxon>
        <taxon>Araneomorphae</taxon>
        <taxon>Entelegynae</taxon>
        <taxon>Araneoidea</taxon>
        <taxon>Araneidae</taxon>
        <taxon>Caerostris</taxon>
    </lineage>
</organism>
<evidence type="ECO:0000313" key="2">
    <source>
        <dbReference type="Proteomes" id="UP001054945"/>
    </source>
</evidence>
<evidence type="ECO:0000313" key="1">
    <source>
        <dbReference type="EMBL" id="GIX67085.1"/>
    </source>
</evidence>
<keyword evidence="2" id="KW-1185">Reference proteome</keyword>